<reference evidence="14" key="3">
    <citation type="journal article" date="2022" name="Sci. Total Environ.">
        <title>Prevalence, transmission, and molecular epidemiology of tet(X)-positive bacteria among humans, animals, and environmental niches in China: An epidemiological, and genomic-based study.</title>
        <authorList>
            <person name="Dong N."/>
            <person name="Zeng Y."/>
            <person name="Cai C."/>
            <person name="Sun C."/>
            <person name="Lu J."/>
            <person name="Liu C."/>
            <person name="Zhou H."/>
            <person name="Sun Q."/>
            <person name="Shu L."/>
            <person name="Wang H."/>
            <person name="Wang Y."/>
            <person name="Wang S."/>
            <person name="Wu C."/>
            <person name="Chan E.W."/>
            <person name="Chen G."/>
            <person name="Shen Z."/>
            <person name="Chen S."/>
            <person name="Zhang R."/>
        </authorList>
    </citation>
    <scope>NUCLEOTIDE SEQUENCE</scope>
    <source>
        <strain evidence="14">DF46-2-2</strain>
    </source>
</reference>
<reference evidence="14" key="2">
    <citation type="submission" date="2020-06" db="EMBL/GenBank/DDBJ databases">
        <authorList>
            <person name="Dong N."/>
        </authorList>
    </citation>
    <scope>NUCLEOTIDE SEQUENCE</scope>
    <source>
        <strain evidence="14">DF46-2-2</strain>
    </source>
</reference>
<dbReference type="InterPro" id="IPR005764">
    <property type="entry name" value="Ade_phspho_trans"/>
</dbReference>
<dbReference type="GO" id="GO:0006168">
    <property type="term" value="P:adenine salvage"/>
    <property type="evidence" value="ECO:0007669"/>
    <property type="project" value="InterPro"/>
</dbReference>
<evidence type="ECO:0000313" key="15">
    <source>
        <dbReference type="Proteomes" id="UP000063953"/>
    </source>
</evidence>
<evidence type="ECO:0000313" key="14">
    <source>
        <dbReference type="EMBL" id="MDM1696431.1"/>
    </source>
</evidence>
<dbReference type="Proteomes" id="UP001173465">
    <property type="component" value="Unassembled WGS sequence"/>
</dbReference>
<evidence type="ECO:0000256" key="2">
    <source>
        <dbReference type="ARBA" id="ARBA00004496"/>
    </source>
</evidence>
<evidence type="ECO:0000256" key="3">
    <source>
        <dbReference type="ARBA" id="ARBA00004659"/>
    </source>
</evidence>
<dbReference type="InterPro" id="IPR029057">
    <property type="entry name" value="PRTase-like"/>
</dbReference>
<evidence type="ECO:0000256" key="6">
    <source>
        <dbReference type="ARBA" id="ARBA00011893"/>
    </source>
</evidence>
<proteinExistence type="inferred from homology"/>
<name>A0A0K1XFQ7_9GAMM</name>
<dbReference type="FunFam" id="3.40.50.2020:FF:000021">
    <property type="entry name" value="Adenine phosphoribosyltransferase"/>
    <property type="match status" value="1"/>
</dbReference>
<dbReference type="GO" id="GO:0044209">
    <property type="term" value="P:AMP salvage"/>
    <property type="evidence" value="ECO:0007669"/>
    <property type="project" value="UniProtKB-UniRule"/>
</dbReference>
<dbReference type="Pfam" id="PF00156">
    <property type="entry name" value="Pribosyltran"/>
    <property type="match status" value="1"/>
</dbReference>
<evidence type="ECO:0000256" key="1">
    <source>
        <dbReference type="ARBA" id="ARBA00000868"/>
    </source>
</evidence>
<evidence type="ECO:0000256" key="10">
    <source>
        <dbReference type="ARBA" id="ARBA00022726"/>
    </source>
</evidence>
<keyword evidence="8 11" id="KW-0328">Glycosyltransferase</keyword>
<evidence type="ECO:0000256" key="8">
    <source>
        <dbReference type="ARBA" id="ARBA00022676"/>
    </source>
</evidence>
<dbReference type="PANTHER" id="PTHR11776:SF7">
    <property type="entry name" value="PHOSPHORIBOSYLTRANSFERASE DOMAIN-CONTAINING PROTEIN"/>
    <property type="match status" value="1"/>
</dbReference>
<dbReference type="InterPro" id="IPR050120">
    <property type="entry name" value="Adenine_PRTase"/>
</dbReference>
<evidence type="ECO:0000256" key="5">
    <source>
        <dbReference type="ARBA" id="ARBA00011738"/>
    </source>
</evidence>
<dbReference type="UniPathway" id="UPA00588">
    <property type="reaction ID" value="UER00646"/>
</dbReference>
<evidence type="ECO:0000313" key="13">
    <source>
        <dbReference type="EMBL" id="AKX60166.1"/>
    </source>
</evidence>
<dbReference type="KEGG" id="pbb:AKN87_00165"/>
<dbReference type="RefSeq" id="WP_053101467.1">
    <property type="nucleotide sequence ID" value="NZ_CP012358.1"/>
</dbReference>
<evidence type="ECO:0000256" key="11">
    <source>
        <dbReference type="HAMAP-Rule" id="MF_00004"/>
    </source>
</evidence>
<dbReference type="SUPFAM" id="SSF53271">
    <property type="entry name" value="PRTase-like"/>
    <property type="match status" value="1"/>
</dbReference>
<comment type="subcellular location">
    <subcellularLocation>
        <location evidence="2 11">Cytoplasm</location>
    </subcellularLocation>
</comment>
<dbReference type="InterPro" id="IPR000836">
    <property type="entry name" value="PRTase_dom"/>
</dbReference>
<evidence type="ECO:0000256" key="4">
    <source>
        <dbReference type="ARBA" id="ARBA00008391"/>
    </source>
</evidence>
<comment type="catalytic activity">
    <reaction evidence="1 11">
        <text>AMP + diphosphate = 5-phospho-alpha-D-ribose 1-diphosphate + adenine</text>
        <dbReference type="Rhea" id="RHEA:16609"/>
        <dbReference type="ChEBI" id="CHEBI:16708"/>
        <dbReference type="ChEBI" id="CHEBI:33019"/>
        <dbReference type="ChEBI" id="CHEBI:58017"/>
        <dbReference type="ChEBI" id="CHEBI:456215"/>
        <dbReference type="EC" id="2.4.2.7"/>
    </reaction>
</comment>
<organism evidence="13 15">
    <name type="scientific">Thiopseudomonas alkaliphila</name>
    <dbReference type="NCBI Taxonomy" id="1697053"/>
    <lineage>
        <taxon>Bacteria</taxon>
        <taxon>Pseudomonadati</taxon>
        <taxon>Pseudomonadota</taxon>
        <taxon>Gammaproteobacteria</taxon>
        <taxon>Pseudomonadales</taxon>
        <taxon>Pseudomonadaceae</taxon>
        <taxon>Thiopseudomonas</taxon>
    </lineage>
</organism>
<feature type="domain" description="Phosphoribosyltransferase" evidence="12">
    <location>
        <begin position="40"/>
        <end position="156"/>
    </location>
</feature>
<comment type="pathway">
    <text evidence="3 11">Purine metabolism; AMP biosynthesis via salvage pathway; AMP from adenine: step 1/1.</text>
</comment>
<dbReference type="STRING" id="1697053.AKN87_00165"/>
<gene>
    <name evidence="11" type="primary">apt</name>
    <name evidence="13" type="ORF">AKN88_09670</name>
    <name evidence="14" type="ORF">HX099_07105</name>
</gene>
<comment type="subunit">
    <text evidence="5 11">Homodimer.</text>
</comment>
<keyword evidence="9 11" id="KW-0808">Transferase</keyword>
<protein>
    <recommendedName>
        <fullName evidence="6 11">Adenine phosphoribosyltransferase</fullName>
        <shortName evidence="11">APRT</shortName>
        <ecNumber evidence="6 11">2.4.2.7</ecNumber>
    </recommendedName>
</protein>
<dbReference type="NCBIfam" id="NF002636">
    <property type="entry name" value="PRK02304.1-5"/>
    <property type="match status" value="1"/>
</dbReference>
<dbReference type="PANTHER" id="PTHR11776">
    <property type="entry name" value="ADENINE PHOSPHORIBOSYLTRANSFERASE"/>
    <property type="match status" value="1"/>
</dbReference>
<keyword evidence="10 11" id="KW-0660">Purine salvage</keyword>
<evidence type="ECO:0000259" key="12">
    <source>
        <dbReference type="Pfam" id="PF00156"/>
    </source>
</evidence>
<keyword evidence="15" id="KW-1185">Reference proteome</keyword>
<dbReference type="EMBL" id="JACANB010000004">
    <property type="protein sequence ID" value="MDM1696431.1"/>
    <property type="molecule type" value="Genomic_DNA"/>
</dbReference>
<keyword evidence="7 11" id="KW-0963">Cytoplasm</keyword>
<dbReference type="AlphaFoldDB" id="A0A0K1XFQ7"/>
<dbReference type="CDD" id="cd06223">
    <property type="entry name" value="PRTases_typeI"/>
    <property type="match status" value="1"/>
</dbReference>
<sequence length="178" mass="19631">MIFDEFAIKSLITPINDFPKAGVVFRDITPVFQSPKAFRMVVDSFVQRYIDSDFTHIGAIEARGFVLASAVAYALNKPLILFRKQGKLPAKVLTEAYDTEYEQSVLEVEAGCLNAEHKVLLMDDIIASGGTFLAAARLIRQMGANIYEVAAIVDLPELNGSRLLQDARIPTFTLTAFA</sequence>
<dbReference type="GO" id="GO:0003999">
    <property type="term" value="F:adenine phosphoribosyltransferase activity"/>
    <property type="evidence" value="ECO:0007669"/>
    <property type="project" value="UniProtKB-UniRule"/>
</dbReference>
<dbReference type="PATRIC" id="fig|1697052.3.peg.34"/>
<accession>A0A0K1XFQ7</accession>
<reference evidence="13 15" key="1">
    <citation type="journal article" date="2015" name="Genome Announc.">
        <title>Genome Sequences of Oblitimonas alkaliphila gen. nov. sp. nov. (Proposed), a Novel Bacterium of the Pseudomonadaceae Family.</title>
        <authorList>
            <person name="Lauer A.C."/>
            <person name="Nicholson A.C."/>
            <person name="Humrighouse B.W."/>
            <person name="Emery B."/>
            <person name="Drobish A."/>
            <person name="Juieng P."/>
            <person name="Loparev V."/>
            <person name="McQuiston J.R."/>
        </authorList>
    </citation>
    <scope>NUCLEOTIDE SEQUENCE [LARGE SCALE GENOMIC DNA]</scope>
    <source>
        <strain evidence="13 15">E5571</strain>
    </source>
</reference>
<dbReference type="Proteomes" id="UP000063953">
    <property type="component" value="Chromosome"/>
</dbReference>
<comment type="similarity">
    <text evidence="4 11">Belongs to the purine/pyrimidine phosphoribosyltransferase family.</text>
</comment>
<dbReference type="EMBL" id="CP012365">
    <property type="protein sequence ID" value="AKX60166.1"/>
    <property type="molecule type" value="Genomic_DNA"/>
</dbReference>
<dbReference type="GO" id="GO:0006166">
    <property type="term" value="P:purine ribonucleoside salvage"/>
    <property type="evidence" value="ECO:0007669"/>
    <property type="project" value="UniProtKB-KW"/>
</dbReference>
<dbReference type="GeneID" id="93982680"/>
<dbReference type="HAMAP" id="MF_00004">
    <property type="entry name" value="Aden_phosphoribosyltr"/>
    <property type="match status" value="1"/>
</dbReference>
<dbReference type="Gene3D" id="3.40.50.2020">
    <property type="match status" value="1"/>
</dbReference>
<dbReference type="NCBIfam" id="NF002634">
    <property type="entry name" value="PRK02304.1-3"/>
    <property type="match status" value="1"/>
</dbReference>
<comment type="function">
    <text evidence="11">Catalyzes a salvage reaction resulting in the formation of AMP, that is energically less costly than de novo synthesis.</text>
</comment>
<dbReference type="GO" id="GO:0005829">
    <property type="term" value="C:cytosol"/>
    <property type="evidence" value="ECO:0007669"/>
    <property type="project" value="TreeGrafter"/>
</dbReference>
<dbReference type="OrthoDB" id="9803963at2"/>
<evidence type="ECO:0000256" key="9">
    <source>
        <dbReference type="ARBA" id="ARBA00022679"/>
    </source>
</evidence>
<evidence type="ECO:0000256" key="7">
    <source>
        <dbReference type="ARBA" id="ARBA00022490"/>
    </source>
</evidence>
<dbReference type="EC" id="2.4.2.7" evidence="6 11"/>